<dbReference type="OrthoDB" id="3257409at2759"/>
<dbReference type="eggNOG" id="ENOG502SGWV">
    <property type="taxonomic scope" value="Eukaryota"/>
</dbReference>
<feature type="non-terminal residue" evidence="1">
    <location>
        <position position="187"/>
    </location>
</feature>
<reference evidence="2" key="1">
    <citation type="journal article" date="2012" name="Science">
        <title>The Paleozoic origin of enzymatic lignin decomposition reconstructed from 31 fungal genomes.</title>
        <authorList>
            <person name="Floudas D."/>
            <person name="Binder M."/>
            <person name="Riley R."/>
            <person name="Barry K."/>
            <person name="Blanchette R.A."/>
            <person name="Henrissat B."/>
            <person name="Martinez A.T."/>
            <person name="Otillar R."/>
            <person name="Spatafora J.W."/>
            <person name="Yadav J.S."/>
            <person name="Aerts A."/>
            <person name="Benoit I."/>
            <person name="Boyd A."/>
            <person name="Carlson A."/>
            <person name="Copeland A."/>
            <person name="Coutinho P.M."/>
            <person name="de Vries R.P."/>
            <person name="Ferreira P."/>
            <person name="Findley K."/>
            <person name="Foster B."/>
            <person name="Gaskell J."/>
            <person name="Glotzer D."/>
            <person name="Gorecki P."/>
            <person name="Heitman J."/>
            <person name="Hesse C."/>
            <person name="Hori C."/>
            <person name="Igarashi K."/>
            <person name="Jurgens J.A."/>
            <person name="Kallen N."/>
            <person name="Kersten P."/>
            <person name="Kohler A."/>
            <person name="Kuees U."/>
            <person name="Kumar T.K.A."/>
            <person name="Kuo A."/>
            <person name="LaButti K."/>
            <person name="Larrondo L.F."/>
            <person name="Lindquist E."/>
            <person name="Ling A."/>
            <person name="Lombard V."/>
            <person name="Lucas S."/>
            <person name="Lundell T."/>
            <person name="Martin R."/>
            <person name="McLaughlin D.J."/>
            <person name="Morgenstern I."/>
            <person name="Morin E."/>
            <person name="Murat C."/>
            <person name="Nagy L.G."/>
            <person name="Nolan M."/>
            <person name="Ohm R.A."/>
            <person name="Patyshakuliyeva A."/>
            <person name="Rokas A."/>
            <person name="Ruiz-Duenas F.J."/>
            <person name="Sabat G."/>
            <person name="Salamov A."/>
            <person name="Samejima M."/>
            <person name="Schmutz J."/>
            <person name="Slot J.C."/>
            <person name="St John F."/>
            <person name="Stenlid J."/>
            <person name="Sun H."/>
            <person name="Sun S."/>
            <person name="Syed K."/>
            <person name="Tsang A."/>
            <person name="Wiebenga A."/>
            <person name="Young D."/>
            <person name="Pisabarro A."/>
            <person name="Eastwood D.C."/>
            <person name="Martin F."/>
            <person name="Cullen D."/>
            <person name="Grigoriev I.V."/>
            <person name="Hibbett D.S."/>
        </authorList>
    </citation>
    <scope>NUCLEOTIDE SEQUENCE [LARGE SCALE GENOMIC DNA]</scope>
    <source>
        <strain evidence="2">FP-91666</strain>
    </source>
</reference>
<proteinExistence type="predicted"/>
<evidence type="ECO:0000313" key="2">
    <source>
        <dbReference type="Proteomes" id="UP000053927"/>
    </source>
</evidence>
<accession>R7RWE1</accession>
<name>R7RWE1_STEHR</name>
<dbReference type="RefSeq" id="XP_007311845.1">
    <property type="nucleotide sequence ID" value="XM_007311783.1"/>
</dbReference>
<dbReference type="EMBL" id="JH687419">
    <property type="protein sequence ID" value="EIM79058.1"/>
    <property type="molecule type" value="Genomic_DNA"/>
</dbReference>
<feature type="non-terminal residue" evidence="1">
    <location>
        <position position="1"/>
    </location>
</feature>
<sequence length="187" mass="21384">DLENDDISILRQYSYKLRHHLTDAAYRDLPSATPDAHVPTLETAQSRIAYLAGFKPEVFDCCPEVCMCYTGPYALDRECRVCHTSRYGANGRARKHFTYLPLIPRLKAMVASKAVASKMTYRAQGHMSIEGEISDFMDSKRYKRLCSERVVIDDRTLPHKFFQDGRDVAFGLSTDGFAPFRRRKTTC</sequence>
<dbReference type="Proteomes" id="UP000053927">
    <property type="component" value="Unassembled WGS sequence"/>
</dbReference>
<dbReference type="KEGG" id="shs:STEHIDRAFT_32719"/>
<gene>
    <name evidence="1" type="ORF">STEHIDRAFT_32719</name>
</gene>
<protein>
    <submittedName>
        <fullName evidence="1">Uncharacterized protein</fullName>
    </submittedName>
</protein>
<dbReference type="GeneID" id="18804463"/>
<evidence type="ECO:0000313" key="1">
    <source>
        <dbReference type="EMBL" id="EIM79058.1"/>
    </source>
</evidence>
<organism evidence="1 2">
    <name type="scientific">Stereum hirsutum (strain FP-91666)</name>
    <name type="common">White-rot fungus</name>
    <dbReference type="NCBI Taxonomy" id="721885"/>
    <lineage>
        <taxon>Eukaryota</taxon>
        <taxon>Fungi</taxon>
        <taxon>Dikarya</taxon>
        <taxon>Basidiomycota</taxon>
        <taxon>Agaricomycotina</taxon>
        <taxon>Agaricomycetes</taxon>
        <taxon>Russulales</taxon>
        <taxon>Stereaceae</taxon>
        <taxon>Stereum</taxon>
    </lineage>
</organism>
<dbReference type="AlphaFoldDB" id="R7RWE1"/>
<keyword evidence="2" id="KW-1185">Reference proteome</keyword>
<dbReference type="OMA" id="DEHELPY"/>